<dbReference type="AlphaFoldDB" id="R7S4U3"/>
<dbReference type="OrthoDB" id="2767996at2759"/>
<dbReference type="RefSeq" id="XP_007388424.1">
    <property type="nucleotide sequence ID" value="XM_007388362.1"/>
</dbReference>
<gene>
    <name evidence="2" type="ORF">PUNSTDRAFT_122875</name>
</gene>
<feature type="compositionally biased region" description="Basic residues" evidence="1">
    <location>
        <begin position="37"/>
        <end position="46"/>
    </location>
</feature>
<protein>
    <submittedName>
        <fullName evidence="2">Uncharacterized protein</fullName>
    </submittedName>
</protein>
<dbReference type="KEGG" id="psq:PUNSTDRAFT_122875"/>
<dbReference type="HOGENOM" id="CLU_1190399_0_0_1"/>
<dbReference type="EMBL" id="JH687555">
    <property type="protein sequence ID" value="EIN04281.1"/>
    <property type="molecule type" value="Genomic_DNA"/>
</dbReference>
<name>R7S4U3_PUNST</name>
<dbReference type="Proteomes" id="UP000054196">
    <property type="component" value="Unassembled WGS sequence"/>
</dbReference>
<proteinExistence type="predicted"/>
<evidence type="ECO:0000256" key="1">
    <source>
        <dbReference type="SAM" id="MobiDB-lite"/>
    </source>
</evidence>
<organism evidence="2 3">
    <name type="scientific">Punctularia strigosozonata (strain HHB-11173)</name>
    <name type="common">White-rot fungus</name>
    <dbReference type="NCBI Taxonomy" id="741275"/>
    <lineage>
        <taxon>Eukaryota</taxon>
        <taxon>Fungi</taxon>
        <taxon>Dikarya</taxon>
        <taxon>Basidiomycota</taxon>
        <taxon>Agaricomycotina</taxon>
        <taxon>Agaricomycetes</taxon>
        <taxon>Corticiales</taxon>
        <taxon>Punctulariaceae</taxon>
        <taxon>Punctularia</taxon>
    </lineage>
</organism>
<evidence type="ECO:0000313" key="2">
    <source>
        <dbReference type="EMBL" id="EIN04281.1"/>
    </source>
</evidence>
<dbReference type="GeneID" id="18877597"/>
<sequence length="233" mass="26257">MNNWLDHYLKKNPEKPKARLTFRGEYQPLDKTDPKQKKSKPKKKKLDKVDHAIMLHEGSNVPDKDRNSPAFDSDATPIVLWEDKILGALENEFEAHKKVYHHNPSTLPLTDTLGMCLPQVRKYVRISGVPYIILGDGRVITGMVWGTAGGDAGRTAGASFYRKWAEQDKTSEFLGKKSDTSERGEHICHALSTYSKAADSEEAVEEPSAGSIPTRELLAFFIWMALRDRGYLL</sequence>
<feature type="region of interest" description="Disordered" evidence="1">
    <location>
        <begin position="15"/>
        <end position="49"/>
    </location>
</feature>
<accession>R7S4U3</accession>
<reference evidence="3" key="1">
    <citation type="journal article" date="2012" name="Science">
        <title>The Paleozoic origin of enzymatic lignin decomposition reconstructed from 31 fungal genomes.</title>
        <authorList>
            <person name="Floudas D."/>
            <person name="Binder M."/>
            <person name="Riley R."/>
            <person name="Barry K."/>
            <person name="Blanchette R.A."/>
            <person name="Henrissat B."/>
            <person name="Martinez A.T."/>
            <person name="Otillar R."/>
            <person name="Spatafora J.W."/>
            <person name="Yadav J.S."/>
            <person name="Aerts A."/>
            <person name="Benoit I."/>
            <person name="Boyd A."/>
            <person name="Carlson A."/>
            <person name="Copeland A."/>
            <person name="Coutinho P.M."/>
            <person name="de Vries R.P."/>
            <person name="Ferreira P."/>
            <person name="Findley K."/>
            <person name="Foster B."/>
            <person name="Gaskell J."/>
            <person name="Glotzer D."/>
            <person name="Gorecki P."/>
            <person name="Heitman J."/>
            <person name="Hesse C."/>
            <person name="Hori C."/>
            <person name="Igarashi K."/>
            <person name="Jurgens J.A."/>
            <person name="Kallen N."/>
            <person name="Kersten P."/>
            <person name="Kohler A."/>
            <person name="Kuees U."/>
            <person name="Kumar T.K.A."/>
            <person name="Kuo A."/>
            <person name="LaButti K."/>
            <person name="Larrondo L.F."/>
            <person name="Lindquist E."/>
            <person name="Ling A."/>
            <person name="Lombard V."/>
            <person name="Lucas S."/>
            <person name="Lundell T."/>
            <person name="Martin R."/>
            <person name="McLaughlin D.J."/>
            <person name="Morgenstern I."/>
            <person name="Morin E."/>
            <person name="Murat C."/>
            <person name="Nagy L.G."/>
            <person name="Nolan M."/>
            <person name="Ohm R.A."/>
            <person name="Patyshakuliyeva A."/>
            <person name="Rokas A."/>
            <person name="Ruiz-Duenas F.J."/>
            <person name="Sabat G."/>
            <person name="Salamov A."/>
            <person name="Samejima M."/>
            <person name="Schmutz J."/>
            <person name="Slot J.C."/>
            <person name="St John F."/>
            <person name="Stenlid J."/>
            <person name="Sun H."/>
            <person name="Sun S."/>
            <person name="Syed K."/>
            <person name="Tsang A."/>
            <person name="Wiebenga A."/>
            <person name="Young D."/>
            <person name="Pisabarro A."/>
            <person name="Eastwood D.C."/>
            <person name="Martin F."/>
            <person name="Cullen D."/>
            <person name="Grigoriev I.V."/>
            <person name="Hibbett D.S."/>
        </authorList>
    </citation>
    <scope>NUCLEOTIDE SEQUENCE [LARGE SCALE GENOMIC DNA]</scope>
    <source>
        <strain evidence="3">HHB-11173 SS5</strain>
    </source>
</reference>
<keyword evidence="3" id="KW-1185">Reference proteome</keyword>
<evidence type="ECO:0000313" key="3">
    <source>
        <dbReference type="Proteomes" id="UP000054196"/>
    </source>
</evidence>